<evidence type="ECO:0000259" key="6">
    <source>
        <dbReference type="Pfam" id="PF13505"/>
    </source>
</evidence>
<dbReference type="InterPro" id="IPR051692">
    <property type="entry name" value="OMP-like"/>
</dbReference>
<proteinExistence type="inferred from homology"/>
<dbReference type="Pfam" id="PF13505">
    <property type="entry name" value="OMP_b-brl"/>
    <property type="match status" value="1"/>
</dbReference>
<keyword evidence="3" id="KW-0472">Membrane</keyword>
<dbReference type="InterPro" id="IPR011250">
    <property type="entry name" value="OMP/PagP_B-barrel"/>
</dbReference>
<evidence type="ECO:0000256" key="2">
    <source>
        <dbReference type="ARBA" id="ARBA00022729"/>
    </source>
</evidence>
<dbReference type="SUPFAM" id="SSF56925">
    <property type="entry name" value="OMPA-like"/>
    <property type="match status" value="1"/>
</dbReference>
<dbReference type="EMBL" id="CP088156">
    <property type="protein sequence ID" value="UFZ03559.1"/>
    <property type="molecule type" value="Genomic_DNA"/>
</dbReference>
<evidence type="ECO:0000256" key="4">
    <source>
        <dbReference type="ARBA" id="ARBA00023237"/>
    </source>
</evidence>
<protein>
    <submittedName>
        <fullName evidence="7">Porin family protein</fullName>
    </submittedName>
</protein>
<gene>
    <name evidence="7" type="ORF">LQG66_30765</name>
</gene>
<dbReference type="PANTHER" id="PTHR34001:SF3">
    <property type="entry name" value="BLL7405 PROTEIN"/>
    <property type="match status" value="1"/>
</dbReference>
<keyword evidence="2" id="KW-0732">Signal</keyword>
<dbReference type="PANTHER" id="PTHR34001">
    <property type="entry name" value="BLL7405 PROTEIN"/>
    <property type="match status" value="1"/>
</dbReference>
<name>A0ABY3R8N9_9BRAD</name>
<comment type="subcellular location">
    <subcellularLocation>
        <location evidence="1">Cell outer membrane</location>
    </subcellularLocation>
</comment>
<reference evidence="7" key="1">
    <citation type="journal article" date="2024" name="Antonie Van Leeuwenhoek">
        <title>Bradyrhizobium ontarionense sp. nov., a novel bacterial symbiont isolated from Aeschynomene indica (Indian jointvetch), harbours photosynthesis, nitrogen fixation and nitrous oxide (N2O) reductase genes.</title>
        <authorList>
            <person name="Bromfield E.S.P."/>
            <person name="Cloutier S."/>
        </authorList>
    </citation>
    <scope>NUCLEOTIDE SEQUENCE</scope>
    <source>
        <strain evidence="7">A19</strain>
    </source>
</reference>
<evidence type="ECO:0000256" key="3">
    <source>
        <dbReference type="ARBA" id="ARBA00023136"/>
    </source>
</evidence>
<comment type="similarity">
    <text evidence="5">Belongs to the Omp25/RopB family.</text>
</comment>
<organism evidence="7 8">
    <name type="scientific">Bradyrhizobium ontarionense</name>
    <dbReference type="NCBI Taxonomy" id="2898149"/>
    <lineage>
        <taxon>Bacteria</taxon>
        <taxon>Pseudomonadati</taxon>
        <taxon>Pseudomonadota</taxon>
        <taxon>Alphaproteobacteria</taxon>
        <taxon>Hyphomicrobiales</taxon>
        <taxon>Nitrobacteraceae</taxon>
        <taxon>Bradyrhizobium</taxon>
    </lineage>
</organism>
<evidence type="ECO:0000256" key="1">
    <source>
        <dbReference type="ARBA" id="ARBA00004442"/>
    </source>
</evidence>
<dbReference type="Gene3D" id="2.40.160.20">
    <property type="match status" value="1"/>
</dbReference>
<evidence type="ECO:0000313" key="8">
    <source>
        <dbReference type="Proteomes" id="UP001431010"/>
    </source>
</evidence>
<feature type="domain" description="Outer membrane protein beta-barrel" evidence="6">
    <location>
        <begin position="26"/>
        <end position="221"/>
    </location>
</feature>
<evidence type="ECO:0000313" key="7">
    <source>
        <dbReference type="EMBL" id="UFZ03559.1"/>
    </source>
</evidence>
<dbReference type="RefSeq" id="WP_231319577.1">
    <property type="nucleotide sequence ID" value="NZ_CP088156.1"/>
</dbReference>
<dbReference type="InterPro" id="IPR027385">
    <property type="entry name" value="Beta-barrel_OMP"/>
</dbReference>
<evidence type="ECO:0000256" key="5">
    <source>
        <dbReference type="ARBA" id="ARBA00038306"/>
    </source>
</evidence>
<keyword evidence="4" id="KW-0998">Cell outer membrane</keyword>
<accession>A0ABY3R8N9</accession>
<sequence length="221" mass="23325">MRRLVVGAGVGAALGSAVFGSAVFGSVVLGSVSAQAADLNYAPRAPYTVSQPLNAYSWAGPYLGGTLGYEWGTVGNNPTKPSGLIGGVTAGYNWQTGPWVFGAEGDINLSGANDTFAPWKFSNPWFGTLRGRAGYAFNNILFYGTGGLAFGSLRAETFGLSESHTTVGWTLGVGTEFGLAQNWTAKIEYLYVDLDSSNFVITGAKNDYRFGLVRAGINFHF</sequence>
<keyword evidence="8" id="KW-1185">Reference proteome</keyword>
<dbReference type="Proteomes" id="UP001431010">
    <property type="component" value="Chromosome"/>
</dbReference>